<gene>
    <name evidence="2" type="ORF">S03H2_47526</name>
</gene>
<organism evidence="2">
    <name type="scientific">marine sediment metagenome</name>
    <dbReference type="NCBI Taxonomy" id="412755"/>
    <lineage>
        <taxon>unclassified sequences</taxon>
        <taxon>metagenomes</taxon>
        <taxon>ecological metagenomes</taxon>
    </lineage>
</organism>
<keyword evidence="1" id="KW-0812">Transmembrane</keyword>
<feature type="transmembrane region" description="Helical" evidence="1">
    <location>
        <begin position="34"/>
        <end position="51"/>
    </location>
</feature>
<keyword evidence="1" id="KW-1133">Transmembrane helix</keyword>
<sequence>MPSKWTSRKFWNAVVGEIAGLVTLFLGVQQGEMVAIIAGAVLTIAVTLGYLKAEGDIDKARASKP</sequence>
<feature type="transmembrane region" description="Helical" evidence="1">
    <location>
        <begin position="10"/>
        <end position="28"/>
    </location>
</feature>
<dbReference type="AlphaFoldDB" id="X1HQH4"/>
<accession>X1HQH4</accession>
<proteinExistence type="predicted"/>
<dbReference type="EMBL" id="BARU01029909">
    <property type="protein sequence ID" value="GAH72411.1"/>
    <property type="molecule type" value="Genomic_DNA"/>
</dbReference>
<comment type="caution">
    <text evidence="2">The sequence shown here is derived from an EMBL/GenBank/DDBJ whole genome shotgun (WGS) entry which is preliminary data.</text>
</comment>
<evidence type="ECO:0000313" key="2">
    <source>
        <dbReference type="EMBL" id="GAH72411.1"/>
    </source>
</evidence>
<keyword evidence="1" id="KW-0472">Membrane</keyword>
<evidence type="ECO:0000256" key="1">
    <source>
        <dbReference type="SAM" id="Phobius"/>
    </source>
</evidence>
<evidence type="ECO:0008006" key="3">
    <source>
        <dbReference type="Google" id="ProtNLM"/>
    </source>
</evidence>
<protein>
    <recommendedName>
        <fullName evidence="3">Holin</fullName>
    </recommendedName>
</protein>
<reference evidence="2" key="1">
    <citation type="journal article" date="2014" name="Front. Microbiol.">
        <title>High frequency of phylogenetically diverse reductive dehalogenase-homologous genes in deep subseafloor sedimentary metagenomes.</title>
        <authorList>
            <person name="Kawai M."/>
            <person name="Futagami T."/>
            <person name="Toyoda A."/>
            <person name="Takaki Y."/>
            <person name="Nishi S."/>
            <person name="Hori S."/>
            <person name="Arai W."/>
            <person name="Tsubouchi T."/>
            <person name="Morono Y."/>
            <person name="Uchiyama I."/>
            <person name="Ito T."/>
            <person name="Fujiyama A."/>
            <person name="Inagaki F."/>
            <person name="Takami H."/>
        </authorList>
    </citation>
    <scope>NUCLEOTIDE SEQUENCE</scope>
    <source>
        <strain evidence="2">Expedition CK06-06</strain>
    </source>
</reference>
<name>X1HQH4_9ZZZZ</name>